<sequence length="357" mass="37909">MSEATTPAVIQLTEPKDIILDAKKREDFYKQITATIAGQDADLATEKGRKAVASLAHQVAKAKVAVDNAGKALTEDARKQVQAINTDRNAVVAKLEDLQKLARRPLDEWEAAAAKRKAERESILTQLAQATQVGALDTAEVLRRRLAIVEGIGLDATVLEDATAFASKLKQDAIDTLTVAITRAEAAEKAQAELEELRRVQAERDAADRQREQEAAAQAAEAERLRVEQEREELAKLRRADEERKAAEAANAPPVADAKPGSEPPAAAPAPSVAPPIAGCYAPGFASAYVRPQAPIPLPPASGLGAVGTLDLSAPIAAEMAETAARALQREVGFSPAACLRVVTLIRDGKIPHLTFG</sequence>
<dbReference type="RefSeq" id="WP_127788241.1">
    <property type="nucleotide sequence ID" value="NZ_SACL01000004.1"/>
</dbReference>
<reference evidence="2 3" key="1">
    <citation type="submission" date="2019-01" db="EMBL/GenBank/DDBJ databases">
        <authorList>
            <person name="Chen W.-M."/>
        </authorList>
    </citation>
    <scope>NUCLEOTIDE SEQUENCE [LARGE SCALE GENOMIC DNA]</scope>
    <source>
        <strain evidence="2 3">CCP-6</strain>
    </source>
</reference>
<comment type="caution">
    <text evidence="2">The sequence shown here is derived from an EMBL/GenBank/DDBJ whole genome shotgun (WGS) entry which is preliminary data.</text>
</comment>
<feature type="region of interest" description="Disordered" evidence="1">
    <location>
        <begin position="240"/>
        <end position="271"/>
    </location>
</feature>
<gene>
    <name evidence="2" type="ORF">EOD42_14450</name>
</gene>
<dbReference type="EMBL" id="SACL01000004">
    <property type="protein sequence ID" value="RVT96308.1"/>
    <property type="molecule type" value="Genomic_DNA"/>
</dbReference>
<proteinExistence type="predicted"/>
<dbReference type="Proteomes" id="UP000282957">
    <property type="component" value="Unassembled WGS sequence"/>
</dbReference>
<evidence type="ECO:0000256" key="1">
    <source>
        <dbReference type="SAM" id="MobiDB-lite"/>
    </source>
</evidence>
<accession>A0A437MF74</accession>
<dbReference type="OrthoDB" id="7032309at2"/>
<evidence type="ECO:0000313" key="2">
    <source>
        <dbReference type="EMBL" id="RVT96308.1"/>
    </source>
</evidence>
<keyword evidence="3" id="KW-1185">Reference proteome</keyword>
<feature type="compositionally biased region" description="Pro residues" evidence="1">
    <location>
        <begin position="262"/>
        <end position="271"/>
    </location>
</feature>
<evidence type="ECO:0008006" key="4">
    <source>
        <dbReference type="Google" id="ProtNLM"/>
    </source>
</evidence>
<feature type="compositionally biased region" description="Low complexity" evidence="1">
    <location>
        <begin position="248"/>
        <end position="261"/>
    </location>
</feature>
<organism evidence="2 3">
    <name type="scientific">Rhodovarius crocodyli</name>
    <dbReference type="NCBI Taxonomy" id="1979269"/>
    <lineage>
        <taxon>Bacteria</taxon>
        <taxon>Pseudomonadati</taxon>
        <taxon>Pseudomonadota</taxon>
        <taxon>Alphaproteobacteria</taxon>
        <taxon>Acetobacterales</taxon>
        <taxon>Roseomonadaceae</taxon>
        <taxon>Rhodovarius</taxon>
    </lineage>
</organism>
<protein>
    <recommendedName>
        <fullName evidence="4">TolA protein</fullName>
    </recommendedName>
</protein>
<evidence type="ECO:0000313" key="3">
    <source>
        <dbReference type="Proteomes" id="UP000282957"/>
    </source>
</evidence>
<name>A0A437MF74_9PROT</name>
<dbReference type="AlphaFoldDB" id="A0A437MF74"/>